<accession>A0ABV8PCV8</accession>
<evidence type="ECO:0000313" key="1">
    <source>
        <dbReference type="EMBL" id="MFC4212151.1"/>
    </source>
</evidence>
<comment type="caution">
    <text evidence="1">The sequence shown here is derived from an EMBL/GenBank/DDBJ whole genome shotgun (WGS) entry which is preliminary data.</text>
</comment>
<sequence>MANHSTEQRERYEAYLEENLKNYPDDLKRVLRNKVMFSHFENDADFLKVVKAATDIHDKQVSADEIKDGMEEISYGTNASKQLNTQLKSQKKDEDLTDEVFKLLKI</sequence>
<dbReference type="RefSeq" id="WP_378985864.1">
    <property type="nucleotide sequence ID" value="NZ_JBHSBW010000011.1"/>
</dbReference>
<dbReference type="Proteomes" id="UP001595789">
    <property type="component" value="Unassembled WGS sequence"/>
</dbReference>
<dbReference type="EMBL" id="JBHSBW010000011">
    <property type="protein sequence ID" value="MFC4212151.1"/>
    <property type="molecule type" value="Genomic_DNA"/>
</dbReference>
<name>A0ABV8PCV8_9SPHI</name>
<keyword evidence="2" id="KW-1185">Reference proteome</keyword>
<evidence type="ECO:0000313" key="2">
    <source>
        <dbReference type="Proteomes" id="UP001595789"/>
    </source>
</evidence>
<protein>
    <submittedName>
        <fullName evidence="1">Uncharacterized protein</fullName>
    </submittedName>
</protein>
<proteinExistence type="predicted"/>
<organism evidence="1 2">
    <name type="scientific">Pedobacter lithocola</name>
    <dbReference type="NCBI Taxonomy" id="1908239"/>
    <lineage>
        <taxon>Bacteria</taxon>
        <taxon>Pseudomonadati</taxon>
        <taxon>Bacteroidota</taxon>
        <taxon>Sphingobacteriia</taxon>
        <taxon>Sphingobacteriales</taxon>
        <taxon>Sphingobacteriaceae</taxon>
        <taxon>Pedobacter</taxon>
    </lineage>
</organism>
<reference evidence="2" key="1">
    <citation type="journal article" date="2019" name="Int. J. Syst. Evol. Microbiol.">
        <title>The Global Catalogue of Microorganisms (GCM) 10K type strain sequencing project: providing services to taxonomists for standard genome sequencing and annotation.</title>
        <authorList>
            <consortium name="The Broad Institute Genomics Platform"/>
            <consortium name="The Broad Institute Genome Sequencing Center for Infectious Disease"/>
            <person name="Wu L."/>
            <person name="Ma J."/>
        </authorList>
    </citation>
    <scope>NUCLEOTIDE SEQUENCE [LARGE SCALE GENOMIC DNA]</scope>
    <source>
        <strain evidence="2">CCM 8691</strain>
    </source>
</reference>
<gene>
    <name evidence="1" type="ORF">ACFOWA_13205</name>
</gene>